<evidence type="ECO:0000313" key="1">
    <source>
        <dbReference type="EMBL" id="MBX03989.1"/>
    </source>
</evidence>
<protein>
    <submittedName>
        <fullName evidence="1">Uncharacterized protein</fullName>
    </submittedName>
</protein>
<dbReference type="GO" id="GO:0005737">
    <property type="term" value="C:cytoplasm"/>
    <property type="evidence" value="ECO:0007669"/>
    <property type="project" value="TreeGrafter"/>
</dbReference>
<dbReference type="Gene3D" id="3.40.50.1360">
    <property type="match status" value="1"/>
</dbReference>
<organism evidence="1">
    <name type="scientific">Rhizophora mucronata</name>
    <name type="common">Asiatic mangrove</name>
    <dbReference type="NCBI Taxonomy" id="61149"/>
    <lineage>
        <taxon>Eukaryota</taxon>
        <taxon>Viridiplantae</taxon>
        <taxon>Streptophyta</taxon>
        <taxon>Embryophyta</taxon>
        <taxon>Tracheophyta</taxon>
        <taxon>Spermatophyta</taxon>
        <taxon>Magnoliopsida</taxon>
        <taxon>eudicotyledons</taxon>
        <taxon>Gunneridae</taxon>
        <taxon>Pentapetalae</taxon>
        <taxon>rosids</taxon>
        <taxon>fabids</taxon>
        <taxon>Malpighiales</taxon>
        <taxon>Rhizophoraceae</taxon>
        <taxon>Rhizophora</taxon>
    </lineage>
</organism>
<dbReference type="EMBL" id="GGEC01023505">
    <property type="protein sequence ID" value="MBX03989.1"/>
    <property type="molecule type" value="Transcribed_RNA"/>
</dbReference>
<dbReference type="GO" id="GO:0006014">
    <property type="term" value="P:D-ribose metabolic process"/>
    <property type="evidence" value="ECO:0007669"/>
    <property type="project" value="TreeGrafter"/>
</dbReference>
<name>A0A2P2KE32_RHIMU</name>
<proteinExistence type="predicted"/>
<dbReference type="GO" id="GO:0004751">
    <property type="term" value="F:ribose-5-phosphate isomerase activity"/>
    <property type="evidence" value="ECO:0007669"/>
    <property type="project" value="InterPro"/>
</dbReference>
<dbReference type="InterPro" id="IPR004788">
    <property type="entry name" value="Ribose5P_isomerase_type_A"/>
</dbReference>
<reference evidence="1" key="1">
    <citation type="submission" date="2018-02" db="EMBL/GenBank/DDBJ databases">
        <title>Rhizophora mucronata_Transcriptome.</title>
        <authorList>
            <person name="Meera S.P."/>
            <person name="Sreeshan A."/>
            <person name="Augustine A."/>
        </authorList>
    </citation>
    <scope>NUCLEOTIDE SEQUENCE</scope>
    <source>
        <tissue evidence="1">Leaf</tissue>
    </source>
</reference>
<accession>A0A2P2KE32</accession>
<dbReference type="AlphaFoldDB" id="A0A2P2KE32"/>
<dbReference type="GO" id="GO:0009052">
    <property type="term" value="P:pentose-phosphate shunt, non-oxidative branch"/>
    <property type="evidence" value="ECO:0007669"/>
    <property type="project" value="InterPro"/>
</dbReference>
<dbReference type="PANTHER" id="PTHR11934:SF0">
    <property type="entry name" value="RIBOSE-5-PHOSPHATE ISOMERASE"/>
    <property type="match status" value="1"/>
</dbReference>
<dbReference type="Pfam" id="PF06026">
    <property type="entry name" value="Rib_5-P_isom_A"/>
    <property type="match status" value="1"/>
</dbReference>
<dbReference type="PANTHER" id="PTHR11934">
    <property type="entry name" value="RIBOSE-5-PHOSPHATE ISOMERASE"/>
    <property type="match status" value="1"/>
</dbReference>
<sequence>MLDVKAGGPLSSWNFEHSITSLASYFPLINAPFTALSFNLSVPEIRSALRKDGSVITDLGNMVIDVSFPSAIQNPAELEKNINMVPGVVDNGIISGVATFVLVALKDGGNIKVMNLEEFVEVVLGRRQPNPVL</sequence>
<dbReference type="SUPFAM" id="SSF75445">
    <property type="entry name" value="D-ribose-5-phosphate isomerase (RpiA), lid domain"/>
    <property type="match status" value="1"/>
</dbReference>
<dbReference type="Gene3D" id="3.30.70.260">
    <property type="match status" value="1"/>
</dbReference>